<keyword evidence="2" id="KW-1185">Reference proteome</keyword>
<reference evidence="3" key="2">
    <citation type="submission" date="2025-08" db="UniProtKB">
        <authorList>
            <consortium name="RefSeq"/>
        </authorList>
    </citation>
    <scope>IDENTIFICATION</scope>
</reference>
<organism evidence="2 3">
    <name type="scientific">Hydra vulgaris</name>
    <name type="common">Hydra</name>
    <name type="synonym">Hydra attenuata</name>
    <dbReference type="NCBI Taxonomy" id="6087"/>
    <lineage>
        <taxon>Eukaryota</taxon>
        <taxon>Metazoa</taxon>
        <taxon>Cnidaria</taxon>
        <taxon>Hydrozoa</taxon>
        <taxon>Hydroidolina</taxon>
        <taxon>Anthoathecata</taxon>
        <taxon>Aplanulata</taxon>
        <taxon>Hydridae</taxon>
        <taxon>Hydra</taxon>
    </lineage>
</organism>
<reference evidence="2" key="1">
    <citation type="submission" date="2025-05" db="UniProtKB">
        <authorList>
            <consortium name="RefSeq"/>
        </authorList>
    </citation>
    <scope>NUCLEOTIDE SEQUENCE [LARGE SCALE GENOMIC DNA]</scope>
</reference>
<dbReference type="GeneID" id="136074182"/>
<dbReference type="Pfam" id="PF05699">
    <property type="entry name" value="Dimer_Tnp_hAT"/>
    <property type="match status" value="1"/>
</dbReference>
<proteinExistence type="predicted"/>
<evidence type="ECO:0000313" key="2">
    <source>
        <dbReference type="Proteomes" id="UP001652625"/>
    </source>
</evidence>
<dbReference type="RefSeq" id="XP_065642558.1">
    <property type="nucleotide sequence ID" value="XM_065786486.1"/>
</dbReference>
<accession>A0ABM4B193</accession>
<dbReference type="Proteomes" id="UP001652625">
    <property type="component" value="Chromosome 01"/>
</dbReference>
<evidence type="ECO:0000313" key="3">
    <source>
        <dbReference type="RefSeq" id="XP_065642558.1"/>
    </source>
</evidence>
<gene>
    <name evidence="3" type="primary">LOC136074182</name>
</gene>
<dbReference type="PANTHER" id="PTHR45913:SF5">
    <property type="entry name" value="GENERAL TRANSCRIPTION FACTOR II-I REPEAT DOMAIN-CONTAINING PROTEIN 2A-LIKE PROTEIN"/>
    <property type="match status" value="1"/>
</dbReference>
<sequence length="157" mass="18686">MKLQDPNFKFSNYSKNINNIKQDFEARFQDFKKREPNFALFTSPFNFDIEKVDKDLHMELIELQCDSVLKQQFTDVGVPKFYSFLPPHQFSKMIQFAFQICAMFGSTYLCEQLFSHMKRNKTPERSRLTDKHLYSIMVVSQDIKSFKIFCVIKAFSE</sequence>
<name>A0ABM4B193_HYDVU</name>
<dbReference type="InterPro" id="IPR008906">
    <property type="entry name" value="HATC_C_dom"/>
</dbReference>
<evidence type="ECO:0000259" key="1">
    <source>
        <dbReference type="Pfam" id="PF05699"/>
    </source>
</evidence>
<protein>
    <submittedName>
        <fullName evidence="3">General transcription factor II-I repeat domain-containing protein 2B-like</fullName>
    </submittedName>
</protein>
<feature type="domain" description="HAT C-terminal dimerisation" evidence="1">
    <location>
        <begin position="90"/>
        <end position="142"/>
    </location>
</feature>
<dbReference type="PANTHER" id="PTHR45913">
    <property type="entry name" value="EPM2A-INTERACTING PROTEIN 1"/>
    <property type="match status" value="1"/>
</dbReference>